<dbReference type="Gene3D" id="3.40.50.300">
    <property type="entry name" value="P-loop containing nucleotide triphosphate hydrolases"/>
    <property type="match status" value="1"/>
</dbReference>
<evidence type="ECO:0000313" key="5">
    <source>
        <dbReference type="EMBL" id="ORY08926.1"/>
    </source>
</evidence>
<comment type="caution">
    <text evidence="5">The sequence shown here is derived from an EMBL/GenBank/DDBJ whole genome shotgun (WGS) entry which is preliminary data.</text>
</comment>
<accession>A0A1Y1ZFC9</accession>
<dbReference type="PANTHER" id="PTHR12169:SF2">
    <property type="entry name" value="AFG1P"/>
    <property type="match status" value="1"/>
</dbReference>
<reference evidence="5 6" key="1">
    <citation type="submission" date="2016-07" db="EMBL/GenBank/DDBJ databases">
        <title>Pervasive Adenine N6-methylation of Active Genes in Fungi.</title>
        <authorList>
            <consortium name="DOE Joint Genome Institute"/>
            <person name="Mondo S.J."/>
            <person name="Dannebaum R.O."/>
            <person name="Kuo R.C."/>
            <person name="Labutti K."/>
            <person name="Haridas S."/>
            <person name="Kuo A."/>
            <person name="Salamov A."/>
            <person name="Ahrendt S.R."/>
            <person name="Lipzen A."/>
            <person name="Sullivan W."/>
            <person name="Andreopoulos W.B."/>
            <person name="Clum A."/>
            <person name="Lindquist E."/>
            <person name="Daum C."/>
            <person name="Ramamoorthy G.K."/>
            <person name="Gryganskyi A."/>
            <person name="Culley D."/>
            <person name="Magnuson J.K."/>
            <person name="James T.Y."/>
            <person name="O'Malley M.A."/>
            <person name="Stajich J.E."/>
            <person name="Spatafora J.W."/>
            <person name="Visel A."/>
            <person name="Grigoriev I.V."/>
        </authorList>
    </citation>
    <scope>NUCLEOTIDE SEQUENCE [LARGE SCALE GENOMIC DNA]</scope>
    <source>
        <strain evidence="5 6">CBS 115471</strain>
    </source>
</reference>
<dbReference type="SUPFAM" id="SSF52540">
    <property type="entry name" value="P-loop containing nucleoside triphosphate hydrolases"/>
    <property type="match status" value="1"/>
</dbReference>
<dbReference type="NCBIfam" id="NF040713">
    <property type="entry name" value="ZapE"/>
    <property type="match status" value="1"/>
</dbReference>
<dbReference type="AlphaFoldDB" id="A0A1Y1ZFC9"/>
<feature type="compositionally biased region" description="Low complexity" evidence="4">
    <location>
        <begin position="641"/>
        <end position="653"/>
    </location>
</feature>
<keyword evidence="6" id="KW-1185">Reference proteome</keyword>
<dbReference type="CDD" id="cd00009">
    <property type="entry name" value="AAA"/>
    <property type="match status" value="1"/>
</dbReference>
<dbReference type="GO" id="GO:0005524">
    <property type="term" value="F:ATP binding"/>
    <property type="evidence" value="ECO:0007669"/>
    <property type="project" value="UniProtKB-KW"/>
</dbReference>
<dbReference type="GO" id="GO:0016887">
    <property type="term" value="F:ATP hydrolysis activity"/>
    <property type="evidence" value="ECO:0007669"/>
    <property type="project" value="InterPro"/>
</dbReference>
<feature type="region of interest" description="Disordered" evidence="4">
    <location>
        <begin position="704"/>
        <end position="738"/>
    </location>
</feature>
<name>A0A1Y1ZFC9_9PLEO</name>
<evidence type="ECO:0000256" key="1">
    <source>
        <dbReference type="ARBA" id="ARBA00010322"/>
    </source>
</evidence>
<dbReference type="InterPro" id="IPR027417">
    <property type="entry name" value="P-loop_NTPase"/>
</dbReference>
<dbReference type="OrthoDB" id="548867at2759"/>
<evidence type="ECO:0000256" key="3">
    <source>
        <dbReference type="ARBA" id="ARBA00022840"/>
    </source>
</evidence>
<dbReference type="STRING" id="1231657.A0A1Y1ZFC9"/>
<evidence type="ECO:0000256" key="2">
    <source>
        <dbReference type="ARBA" id="ARBA00022741"/>
    </source>
</evidence>
<keyword evidence="2" id="KW-0547">Nucleotide-binding</keyword>
<feature type="region of interest" description="Disordered" evidence="4">
    <location>
        <begin position="639"/>
        <end position="665"/>
    </location>
</feature>
<comment type="similarity">
    <text evidence="1">Belongs to the AFG1 ATPase family.</text>
</comment>
<dbReference type="PANTHER" id="PTHR12169">
    <property type="entry name" value="ATPASE N2B"/>
    <property type="match status" value="1"/>
</dbReference>
<dbReference type="Pfam" id="PF03969">
    <property type="entry name" value="AFG1_ATPase"/>
    <property type="match status" value="2"/>
</dbReference>
<dbReference type="InterPro" id="IPR005654">
    <property type="entry name" value="ATPase_AFG1-like"/>
</dbReference>
<protein>
    <submittedName>
        <fullName evidence="5">AFG1-like ATPase-domain-containing protein</fullName>
    </submittedName>
</protein>
<feature type="compositionally biased region" description="Basic and acidic residues" evidence="4">
    <location>
        <begin position="714"/>
        <end position="738"/>
    </location>
</feature>
<proteinExistence type="inferred from homology"/>
<dbReference type="Proteomes" id="UP000193144">
    <property type="component" value="Unassembled WGS sequence"/>
</dbReference>
<keyword evidence="3" id="KW-0067">ATP-binding</keyword>
<gene>
    <name evidence="5" type="ORF">BCR34DRAFT_488027</name>
</gene>
<dbReference type="EMBL" id="MCFA01000093">
    <property type="protein sequence ID" value="ORY08926.1"/>
    <property type="molecule type" value="Genomic_DNA"/>
</dbReference>
<evidence type="ECO:0000256" key="4">
    <source>
        <dbReference type="SAM" id="MobiDB-lite"/>
    </source>
</evidence>
<organism evidence="5 6">
    <name type="scientific">Clohesyomyces aquaticus</name>
    <dbReference type="NCBI Taxonomy" id="1231657"/>
    <lineage>
        <taxon>Eukaryota</taxon>
        <taxon>Fungi</taxon>
        <taxon>Dikarya</taxon>
        <taxon>Ascomycota</taxon>
        <taxon>Pezizomycotina</taxon>
        <taxon>Dothideomycetes</taxon>
        <taxon>Pleosporomycetidae</taxon>
        <taxon>Pleosporales</taxon>
        <taxon>Lindgomycetaceae</taxon>
        <taxon>Clohesyomyces</taxon>
    </lineage>
</organism>
<feature type="region of interest" description="Disordered" evidence="4">
    <location>
        <begin position="542"/>
        <end position="583"/>
    </location>
</feature>
<evidence type="ECO:0000313" key="6">
    <source>
        <dbReference type="Proteomes" id="UP000193144"/>
    </source>
</evidence>
<dbReference type="GO" id="GO:0005739">
    <property type="term" value="C:mitochondrion"/>
    <property type="evidence" value="ECO:0007669"/>
    <property type="project" value="TreeGrafter"/>
</dbReference>
<feature type="region of interest" description="Disordered" evidence="4">
    <location>
        <begin position="323"/>
        <end position="349"/>
    </location>
</feature>
<sequence length="738" mass="82084">MPPNGTSLAITNPLVLYRSLVATNRIKADPAQHRLALHLQTLYEYLKDYDPAVEYSDRLQQLTRAVNVDQEVSPLGQPFPGSKIIGRRGIWRSLIQQREQRESLALTRVLTSHEAAMSLTSPKGLMLHGEVGTGKSMLIDLFVDCLPHRKKKRWHFNTFMLDTFSRLESLRKSRAIAGSLQDEFSLMWLARDLIQTSPILFLDEFQLPDRVASKILSNLMTRFFQLGGVLVATSNRMPEELAKAAGMEFSRPIPRLSRMGWTLGLGGVVGRDAGPGQLGEFAQFLELLRSRCDVWEMEGKSDYRRMAGEEDEVKSTVTQAFVPETAPQHPKGRSQGSSPPPVQEGGSKTVASHPKHYLLIPPSSVGESILSSFKSSLSTAVRHAILEPSESTDVEWSPSTLTVYGRIIVIPHRNNGTAMFTFDELCGAALGPADYITIASTFHTIILTDVPVMGFLQKNEARRLITLLDAMYEAKCRLLITAPASPDEIFFPEIKPVVFYSSTDTNVGEDVLTSDATYAETYSEIHQDLASPFRPNVSSYSPSLSADALEDDPPNRLRRPGSSFTDERILRPGNAKSPNFTNLRGLTGEDELFAVKRAQSRIWEMCSAKWWEREGSSGEGEEVGQSWWRPLPLESRHWERSSSSSIPASPARSDVGPTPQATDARTPESLDDLFAHEASPFRTVTDAPPKFNWTHAWGTIRWGKKSGAWGKGVEGLEERRKDRPGMESDRDGASGDRK</sequence>